<evidence type="ECO:0000313" key="1">
    <source>
        <dbReference type="EMBL" id="MBX54290.1"/>
    </source>
</evidence>
<name>A0A2P2PHS0_RHIMU</name>
<reference evidence="1" key="1">
    <citation type="submission" date="2018-02" db="EMBL/GenBank/DDBJ databases">
        <title>Rhizophora mucronata_Transcriptome.</title>
        <authorList>
            <person name="Meera S.P."/>
            <person name="Sreeshan A."/>
            <person name="Augustine A."/>
        </authorList>
    </citation>
    <scope>NUCLEOTIDE SEQUENCE</scope>
    <source>
        <tissue evidence="1">Leaf</tissue>
    </source>
</reference>
<sequence length="23" mass="2784">MRERLRYLKCLITSNEFSGLKLL</sequence>
<protein>
    <submittedName>
        <fullName evidence="1">Uncharacterized protein</fullName>
    </submittedName>
</protein>
<dbReference type="AlphaFoldDB" id="A0A2P2PHS0"/>
<accession>A0A2P2PHS0</accession>
<organism evidence="1">
    <name type="scientific">Rhizophora mucronata</name>
    <name type="common">Asiatic mangrove</name>
    <dbReference type="NCBI Taxonomy" id="61149"/>
    <lineage>
        <taxon>Eukaryota</taxon>
        <taxon>Viridiplantae</taxon>
        <taxon>Streptophyta</taxon>
        <taxon>Embryophyta</taxon>
        <taxon>Tracheophyta</taxon>
        <taxon>Spermatophyta</taxon>
        <taxon>Magnoliopsida</taxon>
        <taxon>eudicotyledons</taxon>
        <taxon>Gunneridae</taxon>
        <taxon>Pentapetalae</taxon>
        <taxon>rosids</taxon>
        <taxon>fabids</taxon>
        <taxon>Malpighiales</taxon>
        <taxon>Rhizophoraceae</taxon>
        <taxon>Rhizophora</taxon>
    </lineage>
</organism>
<dbReference type="EMBL" id="GGEC01073806">
    <property type="protein sequence ID" value="MBX54290.1"/>
    <property type="molecule type" value="Transcribed_RNA"/>
</dbReference>
<proteinExistence type="predicted"/>